<dbReference type="PROSITE" id="PS00211">
    <property type="entry name" value="ABC_TRANSPORTER_1"/>
    <property type="match status" value="1"/>
</dbReference>
<keyword evidence="6" id="KW-1185">Reference proteome</keyword>
<feature type="domain" description="ABC transporter" evidence="4">
    <location>
        <begin position="3"/>
        <end position="234"/>
    </location>
</feature>
<dbReference type="PANTHER" id="PTHR42939">
    <property type="entry name" value="ABC TRANSPORTER ATP-BINDING PROTEIN ALBC-RELATED"/>
    <property type="match status" value="1"/>
</dbReference>
<keyword evidence="3 5" id="KW-0067">ATP-binding</keyword>
<organism evidence="5 6">
    <name type="scientific">Streptomyces tardus</name>
    <dbReference type="NCBI Taxonomy" id="2780544"/>
    <lineage>
        <taxon>Bacteria</taxon>
        <taxon>Bacillati</taxon>
        <taxon>Actinomycetota</taxon>
        <taxon>Actinomycetes</taxon>
        <taxon>Kitasatosporales</taxon>
        <taxon>Streptomycetaceae</taxon>
        <taxon>Streptomyces</taxon>
    </lineage>
</organism>
<accession>A0A949N3L1</accession>
<dbReference type="InterPro" id="IPR027417">
    <property type="entry name" value="P-loop_NTPase"/>
</dbReference>
<dbReference type="PROSITE" id="PS50893">
    <property type="entry name" value="ABC_TRANSPORTER_2"/>
    <property type="match status" value="1"/>
</dbReference>
<dbReference type="SMART" id="SM00382">
    <property type="entry name" value="AAA"/>
    <property type="match status" value="1"/>
</dbReference>
<dbReference type="EMBL" id="JAELVF020000001">
    <property type="protein sequence ID" value="MBU7596974.1"/>
    <property type="molecule type" value="Genomic_DNA"/>
</dbReference>
<name>A0A949N3L1_9ACTN</name>
<evidence type="ECO:0000313" key="5">
    <source>
        <dbReference type="EMBL" id="MBU7596974.1"/>
    </source>
</evidence>
<keyword evidence="1" id="KW-0813">Transport</keyword>
<protein>
    <submittedName>
        <fullName evidence="5">ATP-binding cassette domain-containing protein</fullName>
    </submittedName>
</protein>
<dbReference type="InterPro" id="IPR003439">
    <property type="entry name" value="ABC_transporter-like_ATP-bd"/>
</dbReference>
<dbReference type="InterPro" id="IPR051782">
    <property type="entry name" value="ABC_Transporter_VariousFunc"/>
</dbReference>
<dbReference type="GO" id="GO:0005524">
    <property type="term" value="F:ATP binding"/>
    <property type="evidence" value="ECO:0007669"/>
    <property type="project" value="UniProtKB-KW"/>
</dbReference>
<comment type="caution">
    <text evidence="5">The sequence shown here is derived from an EMBL/GenBank/DDBJ whole genome shotgun (WGS) entry which is preliminary data.</text>
</comment>
<evidence type="ECO:0000256" key="1">
    <source>
        <dbReference type="ARBA" id="ARBA00022448"/>
    </source>
</evidence>
<dbReference type="SUPFAM" id="SSF52540">
    <property type="entry name" value="P-loop containing nucleoside triphosphate hydrolases"/>
    <property type="match status" value="1"/>
</dbReference>
<evidence type="ECO:0000313" key="6">
    <source>
        <dbReference type="Proteomes" id="UP000694501"/>
    </source>
</evidence>
<dbReference type="Proteomes" id="UP000694501">
    <property type="component" value="Unassembled WGS sequence"/>
</dbReference>
<evidence type="ECO:0000256" key="3">
    <source>
        <dbReference type="ARBA" id="ARBA00022840"/>
    </source>
</evidence>
<dbReference type="Pfam" id="PF00005">
    <property type="entry name" value="ABC_tran"/>
    <property type="match status" value="1"/>
</dbReference>
<evidence type="ECO:0000256" key="2">
    <source>
        <dbReference type="ARBA" id="ARBA00022741"/>
    </source>
</evidence>
<dbReference type="AlphaFoldDB" id="A0A949N3L1"/>
<reference evidence="5" key="1">
    <citation type="submission" date="2021-06" db="EMBL/GenBank/DDBJ databases">
        <title>Sequencing of actinobacteria type strains.</title>
        <authorList>
            <person name="Nguyen G.-S."/>
            <person name="Wentzel A."/>
        </authorList>
    </citation>
    <scope>NUCLEOTIDE SEQUENCE</scope>
    <source>
        <strain evidence="5">P38-E01</strain>
    </source>
</reference>
<dbReference type="RefSeq" id="WP_211043144.1">
    <property type="nucleotide sequence ID" value="NZ_JAELVF020000001.1"/>
</dbReference>
<dbReference type="GO" id="GO:0016887">
    <property type="term" value="F:ATP hydrolysis activity"/>
    <property type="evidence" value="ECO:0007669"/>
    <property type="project" value="InterPro"/>
</dbReference>
<gene>
    <name evidence="5" type="ORF">JGS22_004800</name>
</gene>
<dbReference type="PANTHER" id="PTHR42939:SF1">
    <property type="entry name" value="ABC TRANSPORTER ATP-BINDING PROTEIN ALBC-RELATED"/>
    <property type="match status" value="1"/>
</dbReference>
<dbReference type="Gene3D" id="3.40.50.300">
    <property type="entry name" value="P-loop containing nucleotide triphosphate hydrolases"/>
    <property type="match status" value="1"/>
</dbReference>
<keyword evidence="2" id="KW-0547">Nucleotide-binding</keyword>
<sequence>MPIVLESCDFAYKRRRPVLKRFTCELPPGRTVFLGPNGAGKSTVLGLAASALLPRAGAVTYDGLRTSARADRDGFRRRVAWLPQHVRPVPGLTAREQVAYAGWLKGMPRPVAWREALRALRLVELADSAETRVGELSGGQQRRVGVAQSLVHGAEVLLLDEPTAGMDPRQRAVFHEILAGLPSSVHVVLSTHDTADLDGRYHHVLVLNSGQLTFRGTSEAFLAHAEPGTAPGRAADSAYQRLAEREGTAWTV</sequence>
<evidence type="ECO:0000259" key="4">
    <source>
        <dbReference type="PROSITE" id="PS50893"/>
    </source>
</evidence>
<dbReference type="InterPro" id="IPR017871">
    <property type="entry name" value="ABC_transporter-like_CS"/>
</dbReference>
<dbReference type="InterPro" id="IPR003593">
    <property type="entry name" value="AAA+_ATPase"/>
</dbReference>
<proteinExistence type="predicted"/>